<sequence length="239" mass="26184">MQKKQEIQQKSRLGLLLINKGFITRTQLDQALRLQGKTGMRLGEVLIDQGWITERQLNRSLKKQSRYRYAAAFTALLLGPLQPFMASANIERDPINTEQVIEKKDRTLSSGLTAMTDSAMGEVTAQGVRSNISSVQDILDNTLNTSDNGESTLETLGNLLLPATNLLDADVEMSNVTYANGPRTKANADGSIAVALPTHIGQLAFKNVRVKGAVGQHLGDLYIKDIDLSNVNVTIRLHN</sequence>
<evidence type="ECO:0000313" key="2">
    <source>
        <dbReference type="EMBL" id="CCK77083.1"/>
    </source>
</evidence>
<evidence type="ECO:0000256" key="1">
    <source>
        <dbReference type="SAM" id="Phobius"/>
    </source>
</evidence>
<evidence type="ECO:0000313" key="3">
    <source>
        <dbReference type="Proteomes" id="UP000032749"/>
    </source>
</evidence>
<dbReference type="EMBL" id="FO203512">
    <property type="protein sequence ID" value="CCK77083.1"/>
    <property type="molecule type" value="Genomic_DNA"/>
</dbReference>
<feature type="transmembrane region" description="Helical" evidence="1">
    <location>
        <begin position="67"/>
        <end position="85"/>
    </location>
</feature>
<dbReference type="InterPro" id="IPR037257">
    <property type="entry name" value="T2SS_E_N_sf"/>
</dbReference>
<dbReference type="HOGENOM" id="CLU_1229025_0_0_6"/>
<dbReference type="SUPFAM" id="SSF160246">
    <property type="entry name" value="EspE N-terminal domain-like"/>
    <property type="match status" value="1"/>
</dbReference>
<proteinExistence type="predicted"/>
<keyword evidence="3" id="KW-1185">Reference proteome</keyword>
<dbReference type="STRING" id="698738.OLEAN_C29070"/>
<reference evidence="2 3" key="1">
    <citation type="journal article" date="2013" name="Nat. Commun.">
        <title>Genome sequence and functional genomic analysis of the oil-degrading bacterium Oleispira antarctica.</title>
        <authorList>
            <person name="Kube M."/>
            <person name="Chernikova T.N."/>
            <person name="Al-Ramahi Y."/>
            <person name="Beloqui A."/>
            <person name="Lopez-Cortez N."/>
            <person name="Guazzaroni M.E."/>
            <person name="Heipieper H.J."/>
            <person name="Klages S."/>
            <person name="Kotsyurbenko O.R."/>
            <person name="Langer I."/>
            <person name="Nechitaylo T.Y."/>
            <person name="Lunsdorf H."/>
            <person name="Fernandez M."/>
            <person name="Juarez S."/>
            <person name="Ciordia S."/>
            <person name="Singer A."/>
            <person name="Kagan O."/>
            <person name="Egorova O."/>
            <person name="Petit P.A."/>
            <person name="Stogios P."/>
            <person name="Kim Y."/>
            <person name="Tchigvintsev A."/>
            <person name="Flick R."/>
            <person name="Denaro R."/>
            <person name="Genovese M."/>
            <person name="Albar J.P."/>
            <person name="Reva O.N."/>
            <person name="Martinez-Gomariz M."/>
            <person name="Tran H."/>
            <person name="Ferrer M."/>
            <person name="Savchenko A."/>
            <person name="Yakunin A.F."/>
            <person name="Yakimov M.M."/>
            <person name="Golyshina O.V."/>
            <person name="Reinhardt R."/>
            <person name="Golyshin P.N."/>
        </authorList>
    </citation>
    <scope>NUCLEOTIDE SEQUENCE [LARGE SCALE GENOMIC DNA]</scope>
</reference>
<dbReference type="Proteomes" id="UP000032749">
    <property type="component" value="Chromosome"/>
</dbReference>
<gene>
    <name evidence="2" type="ORF">OLEAN_C29070</name>
</gene>
<dbReference type="AlphaFoldDB" id="R4YTK6"/>
<keyword evidence="1" id="KW-0472">Membrane</keyword>
<dbReference type="OrthoDB" id="6118246at2"/>
<protein>
    <submittedName>
        <fullName evidence="2">Putative type II secretion system protein</fullName>
    </submittedName>
</protein>
<organism evidence="2 3">
    <name type="scientific">Oleispira antarctica RB-8</name>
    <dbReference type="NCBI Taxonomy" id="698738"/>
    <lineage>
        <taxon>Bacteria</taxon>
        <taxon>Pseudomonadati</taxon>
        <taxon>Pseudomonadota</taxon>
        <taxon>Gammaproteobacteria</taxon>
        <taxon>Oceanospirillales</taxon>
        <taxon>Oceanospirillaceae</taxon>
        <taxon>Oleispira</taxon>
    </lineage>
</organism>
<dbReference type="KEGG" id="oai:OLEAN_C29070"/>
<accession>R4YTK6</accession>
<name>R4YTK6_OLEAN</name>
<keyword evidence="1" id="KW-0812">Transmembrane</keyword>
<keyword evidence="1" id="KW-1133">Transmembrane helix</keyword>